<dbReference type="GO" id="GO:0072546">
    <property type="term" value="C:EMC complex"/>
    <property type="evidence" value="ECO:0007669"/>
    <property type="project" value="TreeGrafter"/>
</dbReference>
<dbReference type="InterPro" id="IPR002809">
    <property type="entry name" value="EMC3/TMCO1"/>
</dbReference>
<dbReference type="STRING" id="45286.A0A109UZT9"/>
<comment type="subcellular location">
    <subcellularLocation>
        <location evidence="7">Endoplasmic reticulum membrane</location>
        <topology evidence="7">Multi-pass membrane protein</topology>
    </subcellularLocation>
    <subcellularLocation>
        <location evidence="1">Membrane</location>
        <topology evidence="1">Multi-pass membrane protein</topology>
    </subcellularLocation>
</comment>
<keyword evidence="5 7" id="KW-1133">Transmembrane helix</keyword>
<dbReference type="Pfam" id="PF01956">
    <property type="entry name" value="EMC3_TMCO1"/>
    <property type="match status" value="1"/>
</dbReference>
<dbReference type="PANTHER" id="PTHR13116:SF5">
    <property type="entry name" value="ER MEMBRANE PROTEIN COMPLEX SUBUNIT 3"/>
    <property type="match status" value="1"/>
</dbReference>
<evidence type="ECO:0000256" key="6">
    <source>
        <dbReference type="ARBA" id="ARBA00023136"/>
    </source>
</evidence>
<evidence type="ECO:0000313" key="8">
    <source>
        <dbReference type="EMBL" id="AMD21568.1"/>
    </source>
</evidence>
<keyword evidence="6 7" id="KW-0472">Membrane</keyword>
<feature type="transmembrane region" description="Helical" evidence="7">
    <location>
        <begin position="22"/>
        <end position="40"/>
    </location>
</feature>
<keyword evidence="4 7" id="KW-0812">Transmembrane</keyword>
<accession>A0A109UZT9</accession>
<dbReference type="InterPro" id="IPR008568">
    <property type="entry name" value="EMC3"/>
</dbReference>
<dbReference type="OrthoDB" id="6745403at2759"/>
<comment type="similarity">
    <text evidence="2 7">Belongs to the EMC3 family.</text>
</comment>
<dbReference type="PIRSF" id="PIRSF010045">
    <property type="entry name" value="DUF850_TM_euk"/>
    <property type="match status" value="1"/>
</dbReference>
<dbReference type="PANTHER" id="PTHR13116">
    <property type="entry name" value="ER MEMBRANE PROTEIN COMPLEX SUBUNIT 3"/>
    <property type="match status" value="1"/>
</dbReference>
<evidence type="ECO:0000256" key="5">
    <source>
        <dbReference type="ARBA" id="ARBA00022989"/>
    </source>
</evidence>
<evidence type="ECO:0000256" key="4">
    <source>
        <dbReference type="ARBA" id="ARBA00022692"/>
    </source>
</evidence>
<evidence type="ECO:0000313" key="9">
    <source>
        <dbReference type="Proteomes" id="UP000243052"/>
    </source>
</evidence>
<evidence type="ECO:0000256" key="7">
    <source>
        <dbReference type="PIRNR" id="PIRNR010045"/>
    </source>
</evidence>
<comment type="function">
    <text evidence="7">The EMC seems to be required for efficient folding of proteins in the endoplasmic reticulum (ER).</text>
</comment>
<feature type="transmembrane region" description="Helical" evidence="7">
    <location>
        <begin position="139"/>
        <end position="158"/>
    </location>
</feature>
<dbReference type="SMART" id="SM01415">
    <property type="entry name" value="DUF106"/>
    <property type="match status" value="1"/>
</dbReference>
<dbReference type="GO" id="GO:0034975">
    <property type="term" value="P:protein folding in endoplasmic reticulum"/>
    <property type="evidence" value="ECO:0007669"/>
    <property type="project" value="TreeGrafter"/>
</dbReference>
<keyword evidence="9" id="KW-1185">Reference proteome</keyword>
<dbReference type="Proteomes" id="UP000243052">
    <property type="component" value="Chromosome vi"/>
</dbReference>
<organism evidence="8 9">
    <name type="scientific">Eremothecium sinecaudum</name>
    <dbReference type="NCBI Taxonomy" id="45286"/>
    <lineage>
        <taxon>Eukaryota</taxon>
        <taxon>Fungi</taxon>
        <taxon>Dikarya</taxon>
        <taxon>Ascomycota</taxon>
        <taxon>Saccharomycotina</taxon>
        <taxon>Saccharomycetes</taxon>
        <taxon>Saccharomycetales</taxon>
        <taxon>Saccharomycetaceae</taxon>
        <taxon>Eremothecium</taxon>
    </lineage>
</organism>
<feature type="transmembrane region" description="Helical" evidence="7">
    <location>
        <begin position="185"/>
        <end position="203"/>
    </location>
</feature>
<evidence type="ECO:0000256" key="1">
    <source>
        <dbReference type="ARBA" id="ARBA00004141"/>
    </source>
</evidence>
<evidence type="ECO:0000256" key="2">
    <source>
        <dbReference type="ARBA" id="ARBA00005376"/>
    </source>
</evidence>
<dbReference type="AlphaFoldDB" id="A0A109UZT9"/>
<reference evidence="8 9" key="1">
    <citation type="submission" date="2016-01" db="EMBL/GenBank/DDBJ databases">
        <title>Genome sequence of the yeast Holleya sinecauda.</title>
        <authorList>
            <person name="Dietrich F.S."/>
        </authorList>
    </citation>
    <scope>NUCLEOTIDE SEQUENCE [LARGE SCALE GENOMIC DNA]</scope>
    <source>
        <strain evidence="8 9">ATCC 58844</strain>
    </source>
</reference>
<protein>
    <recommendedName>
        <fullName evidence="3 7">ER membrane protein complex subunit 3</fullName>
    </recommendedName>
</protein>
<evidence type="ECO:0000256" key="3">
    <source>
        <dbReference type="ARBA" id="ARBA00020822"/>
    </source>
</evidence>
<dbReference type="GeneID" id="28724862"/>
<name>A0A109UZT9_9SACH</name>
<gene>
    <name evidence="8" type="ORF">AW171_hschr63527</name>
</gene>
<dbReference type="RefSeq" id="XP_017988564.1">
    <property type="nucleotide sequence ID" value="XM_018133310.1"/>
</dbReference>
<proteinExistence type="inferred from homology"/>
<sequence>MSFLSQVGANSMLVELTLDPRLKFWVLLPISIVMLVVGVFRQQITQLIGNKVKTVSRAKVTENHYISKAQALLGNGLNLHEESFRVRQEYLANVLSEGKYLAMKDQSNDVQNILSDPNTMDTMVNMAVGNFANYIPQTLIMWWVNYFFGGFVLMKLPFPLTIRFKEMLQSGVLSSDLDVRWVSSISWYFISMFGLDPLYNLLFGNTEIDDFEISMQQQFVGSAMPGGPAPDVLMKNFANDLTIAQHESCFNGIEKRVLAMYS</sequence>
<dbReference type="EMBL" id="CP014246">
    <property type="protein sequence ID" value="AMD21568.1"/>
    <property type="molecule type" value="Genomic_DNA"/>
</dbReference>